<evidence type="ECO:0000313" key="2">
    <source>
        <dbReference type="EMBL" id="NMH81368.1"/>
    </source>
</evidence>
<proteinExistence type="predicted"/>
<dbReference type="EMBL" id="JAAXKY010000144">
    <property type="protein sequence ID" value="NMH81368.1"/>
    <property type="molecule type" value="Genomic_DNA"/>
</dbReference>
<evidence type="ECO:0000313" key="3">
    <source>
        <dbReference type="Proteomes" id="UP001296706"/>
    </source>
</evidence>
<name>A0ABX1RQ47_9PSEU</name>
<protein>
    <submittedName>
        <fullName evidence="2">Amidohydrolase family protein</fullName>
    </submittedName>
</protein>
<dbReference type="RefSeq" id="WP_169399404.1">
    <property type="nucleotide sequence ID" value="NZ_BAAAJH010000018.1"/>
</dbReference>
<dbReference type="PANTHER" id="PTHR42889">
    <property type="entry name" value="BLR3681 PROTEIN"/>
    <property type="match status" value="1"/>
</dbReference>
<sequence length="372" mass="40504">MYTVGGQRILVVDAQVHVWDASPHNQAIPDGEAYATDLLRRHQELDGAGVPPHEVERVSEHSLRRDVFEGGHVDRAVLQPVVLGDLFVLGFSPLEWHAEMAGWMPGRFVLSGELDPGGGQPGARGLGPRVRRFDLRGLTLCERRRPAGRLRLGEPWLRRTLARCGAAGADVVHIGVGPSTLPAPWRRADGGTALRPPGAARDRPPRVPGWAEPVRAGSALPARTREAERVAPAGFDAVQFRALARALPDVRFVLGAGCLPEQRLCRLAELPNVYVLLTEILPWIGSEDFAHAFGALLRAFGADRLLFGSGYPLVRPGRLVRELAAYRFPDELRHRYPRFDTSAKRAVLGDNAARLYRIGRPLSASPAVAAGA</sequence>
<dbReference type="PANTHER" id="PTHR42889:SF1">
    <property type="entry name" value="BLR3681 PROTEIN"/>
    <property type="match status" value="1"/>
</dbReference>
<comment type="caution">
    <text evidence="2">The sequence shown here is derived from an EMBL/GenBank/DDBJ whole genome shotgun (WGS) entry which is preliminary data.</text>
</comment>
<dbReference type="InterPro" id="IPR006680">
    <property type="entry name" value="Amidohydro-rel"/>
</dbReference>
<dbReference type="Gene3D" id="3.20.20.140">
    <property type="entry name" value="Metal-dependent hydrolases"/>
    <property type="match status" value="1"/>
</dbReference>
<accession>A0ABX1RQ47</accession>
<organism evidence="2 3">
    <name type="scientific">Pseudonocardia xinjiangensis</name>
    <dbReference type="NCBI Taxonomy" id="75289"/>
    <lineage>
        <taxon>Bacteria</taxon>
        <taxon>Bacillati</taxon>
        <taxon>Actinomycetota</taxon>
        <taxon>Actinomycetes</taxon>
        <taxon>Pseudonocardiales</taxon>
        <taxon>Pseudonocardiaceae</taxon>
        <taxon>Pseudonocardia</taxon>
    </lineage>
</organism>
<dbReference type="Proteomes" id="UP001296706">
    <property type="component" value="Unassembled WGS sequence"/>
</dbReference>
<reference evidence="2 3" key="1">
    <citation type="submission" date="2020-04" db="EMBL/GenBank/DDBJ databases">
        <authorList>
            <person name="Klaysubun C."/>
            <person name="Duangmal K."/>
            <person name="Lipun K."/>
        </authorList>
    </citation>
    <scope>NUCLEOTIDE SEQUENCE [LARGE SCALE GENOMIC DNA]</scope>
    <source>
        <strain evidence="2 3">JCM 11839</strain>
    </source>
</reference>
<dbReference type="Pfam" id="PF04909">
    <property type="entry name" value="Amidohydro_2"/>
    <property type="match status" value="1"/>
</dbReference>
<dbReference type="InterPro" id="IPR032466">
    <property type="entry name" value="Metal_Hydrolase"/>
</dbReference>
<evidence type="ECO:0000259" key="1">
    <source>
        <dbReference type="Pfam" id="PF04909"/>
    </source>
</evidence>
<keyword evidence="3" id="KW-1185">Reference proteome</keyword>
<gene>
    <name evidence="2" type="ORF">HF577_30295</name>
</gene>
<dbReference type="SUPFAM" id="SSF51556">
    <property type="entry name" value="Metallo-dependent hydrolases"/>
    <property type="match status" value="1"/>
</dbReference>
<feature type="domain" description="Amidohydrolase-related" evidence="1">
    <location>
        <begin position="13"/>
        <end position="358"/>
    </location>
</feature>